<dbReference type="PROSITE" id="PS51385">
    <property type="entry name" value="YJEF_N"/>
    <property type="match status" value="1"/>
</dbReference>
<evidence type="ECO:0000313" key="9">
    <source>
        <dbReference type="Proteomes" id="UP000000267"/>
    </source>
</evidence>
<evidence type="ECO:0000256" key="4">
    <source>
        <dbReference type="ARBA" id="ARBA00022490"/>
    </source>
</evidence>
<proteinExistence type="inferred from homology"/>
<dbReference type="eggNOG" id="KOG2585">
    <property type="taxonomic scope" value="Eukaryota"/>
</dbReference>
<dbReference type="GO" id="GO:0033962">
    <property type="term" value="P:P-body assembly"/>
    <property type="evidence" value="ECO:0007669"/>
    <property type="project" value="EnsemblFungi"/>
</dbReference>
<dbReference type="OrthoDB" id="10030313at2759"/>
<dbReference type="GO" id="GO:0031087">
    <property type="term" value="P:deadenylation-independent decapping of nuclear-transcribed mRNA"/>
    <property type="evidence" value="ECO:0007669"/>
    <property type="project" value="EnsemblFungi"/>
</dbReference>
<dbReference type="EMBL" id="DS480416">
    <property type="protein sequence ID" value="EDO16830.1"/>
    <property type="molecule type" value="Genomic_DNA"/>
</dbReference>
<evidence type="ECO:0000256" key="5">
    <source>
        <dbReference type="SAM" id="MobiDB-lite"/>
    </source>
</evidence>
<feature type="compositionally biased region" description="Acidic residues" evidence="5">
    <location>
        <begin position="197"/>
        <end position="219"/>
    </location>
</feature>
<evidence type="ECO:0000256" key="1">
    <source>
        <dbReference type="ARBA" id="ARBA00004201"/>
    </source>
</evidence>
<dbReference type="AlphaFoldDB" id="A7TLN8"/>
<evidence type="ECO:0000256" key="3">
    <source>
        <dbReference type="ARBA" id="ARBA00015797"/>
    </source>
</evidence>
<dbReference type="GO" id="GO:0000932">
    <property type="term" value="C:P-body"/>
    <property type="evidence" value="ECO:0007669"/>
    <property type="project" value="UniProtKB-SubCell"/>
</dbReference>
<dbReference type="InterPro" id="IPR004443">
    <property type="entry name" value="YjeF_N_dom"/>
</dbReference>
<organism evidence="9">
    <name type="scientific">Vanderwaltozyma polyspora (strain ATCC 22028 / DSM 70294 / BCRC 21397 / CBS 2163 / NBRC 10782 / NRRL Y-8283 / UCD 57-17)</name>
    <name type="common">Kluyveromyces polysporus</name>
    <dbReference type="NCBI Taxonomy" id="436907"/>
    <lineage>
        <taxon>Eukaryota</taxon>
        <taxon>Fungi</taxon>
        <taxon>Dikarya</taxon>
        <taxon>Ascomycota</taxon>
        <taxon>Saccharomycotina</taxon>
        <taxon>Saccharomycetes</taxon>
        <taxon>Saccharomycetales</taxon>
        <taxon>Saccharomycetaceae</taxon>
        <taxon>Vanderwaltozyma</taxon>
    </lineage>
</organism>
<keyword evidence="4" id="KW-0963">Cytoplasm</keyword>
<feature type="region of interest" description="Disordered" evidence="5">
    <location>
        <begin position="182"/>
        <end position="219"/>
    </location>
</feature>
<feature type="domain" description="DFDF" evidence="7">
    <location>
        <begin position="100"/>
        <end position="136"/>
    </location>
</feature>
<dbReference type="STRING" id="436907.A7TLN8"/>
<dbReference type="GO" id="GO:0042149">
    <property type="term" value="P:cellular response to glucose starvation"/>
    <property type="evidence" value="ECO:0007669"/>
    <property type="project" value="EnsemblFungi"/>
</dbReference>
<dbReference type="SUPFAM" id="SSF64153">
    <property type="entry name" value="YjeF N-terminal domain-like"/>
    <property type="match status" value="1"/>
</dbReference>
<comment type="similarity">
    <text evidence="2">Belongs to the EDC3 family.</text>
</comment>
<dbReference type="Gene3D" id="3.40.50.10260">
    <property type="entry name" value="YjeF N-terminal domain"/>
    <property type="match status" value="1"/>
</dbReference>
<keyword evidence="9" id="KW-1185">Reference proteome</keyword>
<reference evidence="8 9" key="1">
    <citation type="journal article" date="2007" name="Proc. Natl. Acad. Sci. U.S.A.">
        <title>Independent sorting-out of thousands of duplicated gene pairs in two yeast species descended from a whole-genome duplication.</title>
        <authorList>
            <person name="Scannell D.R."/>
            <person name="Frank A.C."/>
            <person name="Conant G.C."/>
            <person name="Byrne K.P."/>
            <person name="Woolfit M."/>
            <person name="Wolfe K.H."/>
        </authorList>
    </citation>
    <scope>NUCLEOTIDE SEQUENCE [LARGE SCALE GENOMIC DNA]</scope>
    <source>
        <strain evidence="9">ATCC 22028 / DSM 70294 / BCRC 21397 / CBS 2163 / NBRC 10782 / NRRL Y-8283 / UCD 57-17</strain>
    </source>
</reference>
<dbReference type="SMART" id="SM01199">
    <property type="entry name" value="FDF"/>
    <property type="match status" value="1"/>
</dbReference>
<dbReference type="InterPro" id="IPR019050">
    <property type="entry name" value="FDF_dom"/>
</dbReference>
<dbReference type="Pfam" id="PF09532">
    <property type="entry name" value="FDF"/>
    <property type="match status" value="1"/>
</dbReference>
<evidence type="ECO:0000256" key="2">
    <source>
        <dbReference type="ARBA" id="ARBA00006610"/>
    </source>
</evidence>
<dbReference type="PROSITE" id="PS51512">
    <property type="entry name" value="DFDF"/>
    <property type="match status" value="1"/>
</dbReference>
<dbReference type="GO" id="GO:1900153">
    <property type="term" value="P:positive regulation of nuclear-transcribed mRNA catabolic process, deadenylation-dependent decay"/>
    <property type="evidence" value="ECO:0007669"/>
    <property type="project" value="EnsemblFungi"/>
</dbReference>
<evidence type="ECO:0000259" key="6">
    <source>
        <dbReference type="PROSITE" id="PS51385"/>
    </source>
</evidence>
<dbReference type="InterPro" id="IPR036652">
    <property type="entry name" value="YjeF_N_dom_sf"/>
</dbReference>
<dbReference type="RefSeq" id="XP_001644688.1">
    <property type="nucleotide sequence ID" value="XM_001644638.1"/>
</dbReference>
<dbReference type="KEGG" id="vpo:Kpol_1056p31"/>
<dbReference type="PANTHER" id="PTHR13612:SF0">
    <property type="entry name" value="ENHANCER OF MRNA-DECAPPING PROTEIN 3"/>
    <property type="match status" value="1"/>
</dbReference>
<evidence type="ECO:0000259" key="7">
    <source>
        <dbReference type="PROSITE" id="PS51512"/>
    </source>
</evidence>
<dbReference type="HOGENOM" id="CLU_037134_0_0_1"/>
<dbReference type="Pfam" id="PF03853">
    <property type="entry name" value="YjeF_N"/>
    <property type="match status" value="1"/>
</dbReference>
<dbReference type="GeneID" id="5545002"/>
<dbReference type="CDD" id="cd22576">
    <property type="entry name" value="Edc3_Lsm"/>
    <property type="match status" value="1"/>
</dbReference>
<dbReference type="OMA" id="AMFDKKS"/>
<dbReference type="PANTHER" id="PTHR13612">
    <property type="entry name" value="ENHANCER OF MRNA-DECAPPING PROTEIN 3"/>
    <property type="match status" value="1"/>
</dbReference>
<comment type="subcellular location">
    <subcellularLocation>
        <location evidence="1">Cytoplasm</location>
        <location evidence="1">P-body</location>
    </subcellularLocation>
</comment>
<dbReference type="InParanoid" id="A7TLN8"/>
<sequence>MSQFFGYGVQVELKDGKLIQGKIVKATSKGLTLSDVKFGDGGTSQAFKVRASRLKDLKVLFVAASGGNSSMSNGGGKKNGSRPQSRQQQGGGGGKIDWEDDDVARIKAQDDFDFEGSLRMFNKKDVFAQLKQNDEISPESRLVSHNKKQRINDDGEAKFDIKELVIPNAKNDAWNELDDVNINTARSNSGGERNVEGDDEEEAEEDDDDDDYEVDDVDNPDFFPITKSINITHLLHTASASSNKTSDNESSTSDNGQEEILTKLGQMLINQTSKGVQKSISPSDVSKSQVLKAKNINLSVPMATPIQLLEIERTATDFFGISSQIVLENYALSASFFIRQKLGGRVRLHSQNSNAEPLVVIMTSDTSRTGPRAIALGRHLCQTNAIRVITVFTGLQEEILDKQVAEQLDIYKKCGGKLVTSVAALENAISKLNSPVEIIIDGIQGFDCTLREIFDSESYYNIKNEGESIKKRTIDLITWANSNQNSRKQIWSLDLPSGYDSGSGLSSEISINSTGILSTGWPLQCLHTIKASMPHLQDIVVVDTATPQGVYKQRNSLRKFQNCDLFVTDGSLSLQI</sequence>
<gene>
    <name evidence="8" type="ORF">Kpol_1056p31</name>
</gene>
<feature type="region of interest" description="Disordered" evidence="5">
    <location>
        <begin position="69"/>
        <end position="100"/>
    </location>
</feature>
<dbReference type="Proteomes" id="UP000000267">
    <property type="component" value="Unassembled WGS sequence"/>
</dbReference>
<dbReference type="GO" id="GO:0003729">
    <property type="term" value="F:mRNA binding"/>
    <property type="evidence" value="ECO:0007669"/>
    <property type="project" value="EnsemblFungi"/>
</dbReference>
<dbReference type="PhylomeDB" id="A7TLN8"/>
<evidence type="ECO:0000313" key="8">
    <source>
        <dbReference type="EMBL" id="EDO16830.1"/>
    </source>
</evidence>
<dbReference type="InterPro" id="IPR025762">
    <property type="entry name" value="DFDF"/>
</dbReference>
<feature type="domain" description="YjeF N-terminal" evidence="6">
    <location>
        <begin position="308"/>
        <end position="552"/>
    </location>
</feature>
<accession>A7TLN8</accession>
<protein>
    <recommendedName>
        <fullName evidence="3">Enhancer of mRNA-decapping protein 3</fullName>
    </recommendedName>
</protein>
<name>A7TLN8_VANPO</name>
<dbReference type="FunCoup" id="A7TLN8">
    <property type="interactions" value="190"/>
</dbReference>
<feature type="compositionally biased region" description="Polar residues" evidence="5">
    <location>
        <begin position="182"/>
        <end position="191"/>
    </location>
</feature>
<dbReference type="GO" id="GO:0005634">
    <property type="term" value="C:nucleus"/>
    <property type="evidence" value="ECO:0007669"/>
    <property type="project" value="EnsemblFungi"/>
</dbReference>